<accession>A0A2W5BCM9</accession>
<dbReference type="GO" id="GO:0030975">
    <property type="term" value="F:thiamine binding"/>
    <property type="evidence" value="ECO:0007669"/>
    <property type="project" value="TreeGrafter"/>
</dbReference>
<evidence type="ECO:0000256" key="1">
    <source>
        <dbReference type="ARBA" id="ARBA00022729"/>
    </source>
</evidence>
<dbReference type="PANTHER" id="PTHR30006">
    <property type="entry name" value="THIAMINE-BINDING PERIPLASMIC PROTEIN-RELATED"/>
    <property type="match status" value="1"/>
</dbReference>
<dbReference type="SUPFAM" id="SSF53850">
    <property type="entry name" value="Periplasmic binding protein-like II"/>
    <property type="match status" value="1"/>
</dbReference>
<protein>
    <submittedName>
        <fullName evidence="2">Iron ABC transporter substrate-binding protein</fullName>
    </submittedName>
</protein>
<gene>
    <name evidence="2" type="ORF">DI632_06105</name>
</gene>
<evidence type="ECO:0000313" key="2">
    <source>
        <dbReference type="EMBL" id="PZO78858.1"/>
    </source>
</evidence>
<proteinExistence type="predicted"/>
<comment type="caution">
    <text evidence="2">The sequence shown here is derived from an EMBL/GenBank/DDBJ whole genome shotgun (WGS) entry which is preliminary data.</text>
</comment>
<reference evidence="2 3" key="1">
    <citation type="submission" date="2017-08" db="EMBL/GenBank/DDBJ databases">
        <title>Infants hospitalized years apart are colonized by the same room-sourced microbial strains.</title>
        <authorList>
            <person name="Brooks B."/>
            <person name="Olm M.R."/>
            <person name="Firek B.A."/>
            <person name="Baker R."/>
            <person name="Thomas B.C."/>
            <person name="Morowitz M.J."/>
            <person name="Banfield J.F."/>
        </authorList>
    </citation>
    <scope>NUCLEOTIDE SEQUENCE [LARGE SCALE GENOMIC DNA]</scope>
    <source>
        <strain evidence="2">S2_018_000_R3_110</strain>
    </source>
</reference>
<dbReference type="GO" id="GO:0015888">
    <property type="term" value="P:thiamine transport"/>
    <property type="evidence" value="ECO:0007669"/>
    <property type="project" value="TreeGrafter"/>
</dbReference>
<keyword evidence="1" id="KW-0732">Signal</keyword>
<dbReference type="GO" id="GO:0030976">
    <property type="term" value="F:thiamine pyrophosphate binding"/>
    <property type="evidence" value="ECO:0007669"/>
    <property type="project" value="TreeGrafter"/>
</dbReference>
<dbReference type="EMBL" id="QFNF01000010">
    <property type="protein sequence ID" value="PZO78858.1"/>
    <property type="molecule type" value="Genomic_DNA"/>
</dbReference>
<dbReference type="Gene3D" id="3.40.190.10">
    <property type="entry name" value="Periplasmic binding protein-like II"/>
    <property type="match status" value="2"/>
</dbReference>
<dbReference type="Proteomes" id="UP000248614">
    <property type="component" value="Unassembled WGS sequence"/>
</dbReference>
<sequence>MTMPNRRTVLAALAAVPLAGCGGGEGEPVWRETYPGERRLFHAAREQGIVASFDTGPNWAGWGGLFAGFERRYPGVRVGYNDTGSGPGVILLERTRAAPQGDSFYAGAGSGIDAAARDLFEPFVPHGARGLPPSLRAADHGWHVVHGLDLAFLANRRLVARCPARFADLADPLYRDAIVHLDPRTTAQGQAVFLAANRAAGGSDRNLAPGARFFDRLDAAGTILRVSGGTPYAQFIKGEVPVWIGYAADGVRAHRDDGLGGIVALRRPADAPLCVPYVIGLVRGAPHQAAAMLWLHYIFSAEGQALFARAGARPVAALRTAGDLLPVGVAADTRAAVAALWNERMTRG</sequence>
<evidence type="ECO:0000313" key="3">
    <source>
        <dbReference type="Proteomes" id="UP000248614"/>
    </source>
</evidence>
<dbReference type="GO" id="GO:0030288">
    <property type="term" value="C:outer membrane-bounded periplasmic space"/>
    <property type="evidence" value="ECO:0007669"/>
    <property type="project" value="TreeGrafter"/>
</dbReference>
<dbReference type="Pfam" id="PF13343">
    <property type="entry name" value="SBP_bac_6"/>
    <property type="match status" value="1"/>
</dbReference>
<dbReference type="AlphaFoldDB" id="A0A2W5BCM9"/>
<dbReference type="PANTHER" id="PTHR30006:SF2">
    <property type="entry name" value="ABC TRANSPORTER SUBSTRATE-BINDING PROTEIN"/>
    <property type="match status" value="1"/>
</dbReference>
<name>A0A2W5BCM9_9SPHN</name>
<organism evidence="2 3">
    <name type="scientific">Sphingomonas hengshuiensis</name>
    <dbReference type="NCBI Taxonomy" id="1609977"/>
    <lineage>
        <taxon>Bacteria</taxon>
        <taxon>Pseudomonadati</taxon>
        <taxon>Pseudomonadota</taxon>
        <taxon>Alphaproteobacteria</taxon>
        <taxon>Sphingomonadales</taxon>
        <taxon>Sphingomonadaceae</taxon>
        <taxon>Sphingomonas</taxon>
    </lineage>
</organism>